<comment type="caution">
    <text evidence="2">The sequence shown here is derived from an EMBL/GenBank/DDBJ whole genome shotgun (WGS) entry which is preliminary data.</text>
</comment>
<gene>
    <name evidence="2" type="ORF">N7548_04210</name>
</gene>
<accession>A0ABT2Y5K1</accession>
<dbReference type="RefSeq" id="WP_263608189.1">
    <property type="nucleotide sequence ID" value="NZ_JAOVQM010000002.1"/>
</dbReference>
<evidence type="ECO:0000313" key="2">
    <source>
        <dbReference type="EMBL" id="MCV2232027.1"/>
    </source>
</evidence>
<keyword evidence="3" id="KW-1185">Reference proteome</keyword>
<keyword evidence="1" id="KW-0812">Transmembrane</keyword>
<name>A0ABT2Y5K1_9MOLU</name>
<reference evidence="2" key="1">
    <citation type="submission" date="2022-09" db="EMBL/GenBank/DDBJ databases">
        <title>Novel Mycoplasma species identified in domestic and wild animals.</title>
        <authorList>
            <person name="Volokhov D.V."/>
            <person name="Furtak V.A."/>
            <person name="Zagorodnyaya T.A."/>
        </authorList>
    </citation>
    <scope>NUCLEOTIDE SEQUENCE</scope>
    <source>
        <strain evidence="2">Oakley</strain>
    </source>
</reference>
<proteinExistence type="predicted"/>
<organism evidence="2 3">
    <name type="scientific">Paracholeplasma manati</name>
    <dbReference type="NCBI Taxonomy" id="591373"/>
    <lineage>
        <taxon>Bacteria</taxon>
        <taxon>Bacillati</taxon>
        <taxon>Mycoplasmatota</taxon>
        <taxon>Mollicutes</taxon>
        <taxon>Acholeplasmatales</taxon>
        <taxon>Acholeplasmataceae</taxon>
        <taxon>Paracholeplasma</taxon>
    </lineage>
</organism>
<protein>
    <submittedName>
        <fullName evidence="2">Uncharacterized protein</fullName>
    </submittedName>
</protein>
<sequence length="195" mass="22633">MRKVKKISKWAWIYQHRLAIFAVLFFIVLPMVFIPSIYIQKYVDSKPVLFEDKQADVVSLNDLPVFSLDYKIAQVRLPNEDNLGGYYKIEYTLTRETGINPINNIRIQFQLATRWAKYTEVSTEQSVTLSTARSVQLNFNYDMEQNVLPFVQASGPYLYAKITYEETIMGEAFARTIYVRLPIDLIKDGTQIIPA</sequence>
<dbReference type="EMBL" id="JAOVQM010000002">
    <property type="protein sequence ID" value="MCV2232027.1"/>
    <property type="molecule type" value="Genomic_DNA"/>
</dbReference>
<keyword evidence="1" id="KW-0472">Membrane</keyword>
<evidence type="ECO:0000256" key="1">
    <source>
        <dbReference type="SAM" id="Phobius"/>
    </source>
</evidence>
<keyword evidence="1" id="KW-1133">Transmembrane helix</keyword>
<evidence type="ECO:0000313" key="3">
    <source>
        <dbReference type="Proteomes" id="UP001177160"/>
    </source>
</evidence>
<dbReference type="Proteomes" id="UP001177160">
    <property type="component" value="Unassembled WGS sequence"/>
</dbReference>
<feature type="transmembrane region" description="Helical" evidence="1">
    <location>
        <begin position="20"/>
        <end position="39"/>
    </location>
</feature>